<dbReference type="GO" id="GO:0050201">
    <property type="term" value="F:fucokinase activity"/>
    <property type="evidence" value="ECO:0007669"/>
    <property type="project" value="TreeGrafter"/>
</dbReference>
<dbReference type="Gene3D" id="3.30.230.120">
    <property type="match status" value="1"/>
</dbReference>
<evidence type="ECO:0000259" key="6">
    <source>
        <dbReference type="Pfam" id="PF00288"/>
    </source>
</evidence>
<protein>
    <submittedName>
        <fullName evidence="9">D-glycero-alpha-D-manno-heptose 7-phosphate kinase</fullName>
        <ecNumber evidence="9">2.7.1.168</ecNumber>
    </submittedName>
</protein>
<keyword evidence="4" id="KW-0067">ATP-binding</keyword>
<sequence length="965" mass="106909">MNLNQELLLSLPPQMAQQLKNCHGDIAQRCYATSDPPAAQLGSGGGTAHILHQAWLHSGCESFADWMEERGRIVIHGGGESRRLPAYATVGKLFIPIPTLRWAKGQRLGQTLLDVNEPFLQAAFQNAADNARVMIASGDVLLRSTRLLDPLPRADVVLLGMWANPEIAKNFGVMFVDKSQPSRLKTFLQKPDPDEIRDRSRDSAFLIDIGVWLLSSRAVNCLMTQCGWDSDRSMFETNDQPNPCDLYGHWALRLGEQPQAIDKTISQLTVAVAPISHGEFYHFGKTVDVIDSMYDLQTIVRDQTELGVVPSLAQPRQFIQDAEFGVPLRRQENESLWVENSYIPSTWTLSRRHMLTGVPPNDWCLRLGEGCCLDFVPIGHDEFAIRVYGFHDSFRGSVSDPQTRWLEHPLGDWFTARGLNLAQAGIASDTDLQEAELFPVLSRKELSGEFVQWMIDRSPGDDTSAHRTLWRNRRRMSARQLAHSASLERLYAQRSKLREAILPIMAAHGNRSVFYNLDLSAAAETYASSDALIPPAWDAEESVILAVHNRMFRSEVLRQRGDDGWRQEEASCFGLLERSLVQPYEHQRVLPEFRLAEDQIVWARSPARVDLAGGWTDTPPYCMEIGGSVVNVAVDMNGQPPVQVFARRCESPTITIRSIDLGKSETLTCYEDIGSYRGLGSGFSVAKAALALAGFYPKFNGDAFKSLQQQLERFGGGVDVSMLAAIPKGSGMGTSSILAGTVLGALSELCHLGWDVHEIAARVSAVEQMLGSGGGWQDQFGGLLHGAKLIQTKPGVLQQAAVRWLPSDFFNSPEFTSRTLLYYTGITRVAHDVLSEIVRGMFLNDPNRLSVLKSIGDNSLSCFDAAQRSDMDSFAKSIRRSWELNQQLDQGTNPPEVAELVNRMEPHVSALKLAGAGGGGFLYLIAKTTRDAVKLRRDLESQPPNARARFVDMSVSTTGLRVTRS</sequence>
<gene>
    <name evidence="9" type="primary">hddA</name>
    <name evidence="9" type="ORF">Poly41_09170</name>
</gene>
<dbReference type="PANTHER" id="PTHR32463">
    <property type="entry name" value="L-FUCOSE KINASE"/>
    <property type="match status" value="1"/>
</dbReference>
<dbReference type="GO" id="GO:0005524">
    <property type="term" value="F:ATP binding"/>
    <property type="evidence" value="ECO:0007669"/>
    <property type="project" value="UniProtKB-KW"/>
</dbReference>
<feature type="domain" description="GHMP kinase C-terminal" evidence="8">
    <location>
        <begin position="864"/>
        <end position="942"/>
    </location>
</feature>
<accession>A0A5C6E649</accession>
<evidence type="ECO:0000259" key="7">
    <source>
        <dbReference type="Pfam" id="PF07959"/>
    </source>
</evidence>
<evidence type="ECO:0000313" key="10">
    <source>
        <dbReference type="Proteomes" id="UP000319143"/>
    </source>
</evidence>
<keyword evidence="2" id="KW-0547">Nucleotide-binding</keyword>
<dbReference type="InterPro" id="IPR006204">
    <property type="entry name" value="GHMP_kinase_N_dom"/>
</dbReference>
<dbReference type="AlphaFoldDB" id="A0A5C6E649"/>
<keyword evidence="1 9" id="KW-0808">Transferase</keyword>
<proteinExistence type="inferred from homology"/>
<evidence type="ECO:0000256" key="5">
    <source>
        <dbReference type="ARBA" id="ARBA00038121"/>
    </source>
</evidence>
<evidence type="ECO:0000256" key="3">
    <source>
        <dbReference type="ARBA" id="ARBA00022777"/>
    </source>
</evidence>
<dbReference type="GO" id="GO:0042352">
    <property type="term" value="P:GDP-L-fucose salvage"/>
    <property type="evidence" value="ECO:0007669"/>
    <property type="project" value="TreeGrafter"/>
</dbReference>
<evidence type="ECO:0000256" key="1">
    <source>
        <dbReference type="ARBA" id="ARBA00022679"/>
    </source>
</evidence>
<dbReference type="InterPro" id="IPR013750">
    <property type="entry name" value="GHMP_kinase_C_dom"/>
</dbReference>
<dbReference type="InterPro" id="IPR020568">
    <property type="entry name" value="Ribosomal_Su5_D2-typ_SF"/>
</dbReference>
<dbReference type="InterPro" id="IPR036554">
    <property type="entry name" value="GHMP_kinase_C_sf"/>
</dbReference>
<dbReference type="Proteomes" id="UP000319143">
    <property type="component" value="Unassembled WGS sequence"/>
</dbReference>
<comment type="similarity">
    <text evidence="5">Belongs to the GHMP kinase family.</text>
</comment>
<keyword evidence="10" id="KW-1185">Reference proteome</keyword>
<evidence type="ECO:0000256" key="2">
    <source>
        <dbReference type="ARBA" id="ARBA00022741"/>
    </source>
</evidence>
<evidence type="ECO:0000259" key="8">
    <source>
        <dbReference type="Pfam" id="PF08544"/>
    </source>
</evidence>
<dbReference type="Pfam" id="PF08544">
    <property type="entry name" value="GHMP_kinases_C"/>
    <property type="match status" value="1"/>
</dbReference>
<dbReference type="Pfam" id="PF00288">
    <property type="entry name" value="GHMP_kinases_N"/>
    <property type="match status" value="1"/>
</dbReference>
<dbReference type="PRINTS" id="PR00960">
    <property type="entry name" value="LMBPPROTEIN"/>
</dbReference>
<evidence type="ECO:0000256" key="4">
    <source>
        <dbReference type="ARBA" id="ARBA00022840"/>
    </source>
</evidence>
<name>A0A5C6E649_9BACT</name>
<dbReference type="PANTHER" id="PTHR32463:SF0">
    <property type="entry name" value="L-FUCOSE KINASE"/>
    <property type="match status" value="1"/>
</dbReference>
<reference evidence="9 10" key="1">
    <citation type="submission" date="2019-02" db="EMBL/GenBank/DDBJ databases">
        <title>Deep-cultivation of Planctomycetes and their phenomic and genomic characterization uncovers novel biology.</title>
        <authorList>
            <person name="Wiegand S."/>
            <person name="Jogler M."/>
            <person name="Boedeker C."/>
            <person name="Pinto D."/>
            <person name="Vollmers J."/>
            <person name="Rivas-Marin E."/>
            <person name="Kohn T."/>
            <person name="Peeters S.H."/>
            <person name="Heuer A."/>
            <person name="Rast P."/>
            <person name="Oberbeckmann S."/>
            <person name="Bunk B."/>
            <person name="Jeske O."/>
            <person name="Meyerdierks A."/>
            <person name="Storesund J.E."/>
            <person name="Kallscheuer N."/>
            <person name="Luecker S."/>
            <person name="Lage O.M."/>
            <person name="Pohl T."/>
            <person name="Merkel B.J."/>
            <person name="Hornburger P."/>
            <person name="Mueller R.-W."/>
            <person name="Bruemmer F."/>
            <person name="Labrenz M."/>
            <person name="Spormann A.M."/>
            <person name="Op Den Camp H."/>
            <person name="Overmann J."/>
            <person name="Amann R."/>
            <person name="Jetten M.S.M."/>
            <person name="Mascher T."/>
            <person name="Medema M.H."/>
            <person name="Devos D.P."/>
            <person name="Kaster A.-K."/>
            <person name="Ovreas L."/>
            <person name="Rohde M."/>
            <person name="Galperin M.Y."/>
            <person name="Jogler C."/>
        </authorList>
    </citation>
    <scope>NUCLEOTIDE SEQUENCE [LARGE SCALE GENOMIC DNA]</scope>
    <source>
        <strain evidence="9 10">Poly41</strain>
    </source>
</reference>
<evidence type="ECO:0000313" key="9">
    <source>
        <dbReference type="EMBL" id="TWU42619.1"/>
    </source>
</evidence>
<dbReference type="RefSeq" id="WP_197231058.1">
    <property type="nucleotide sequence ID" value="NZ_SJPV01000001.1"/>
</dbReference>
<dbReference type="InterPro" id="IPR001174">
    <property type="entry name" value="HddA/FKP"/>
</dbReference>
<dbReference type="SUPFAM" id="SSF55060">
    <property type="entry name" value="GHMP Kinase, C-terminal domain"/>
    <property type="match status" value="1"/>
</dbReference>
<dbReference type="EMBL" id="SJPV01000001">
    <property type="protein sequence ID" value="TWU42619.1"/>
    <property type="molecule type" value="Genomic_DNA"/>
</dbReference>
<feature type="domain" description="GHMP kinase N-terminal" evidence="6">
    <location>
        <begin position="703"/>
        <end position="781"/>
    </location>
</feature>
<dbReference type="InterPro" id="IPR012887">
    <property type="entry name" value="GDP_fucose_pyrophosphorylase"/>
</dbReference>
<dbReference type="SUPFAM" id="SSF54211">
    <property type="entry name" value="Ribosomal protein S5 domain 2-like"/>
    <property type="match status" value="1"/>
</dbReference>
<organism evidence="9 10">
    <name type="scientific">Novipirellula artificiosorum</name>
    <dbReference type="NCBI Taxonomy" id="2528016"/>
    <lineage>
        <taxon>Bacteria</taxon>
        <taxon>Pseudomonadati</taxon>
        <taxon>Planctomycetota</taxon>
        <taxon>Planctomycetia</taxon>
        <taxon>Pirellulales</taxon>
        <taxon>Pirellulaceae</taxon>
        <taxon>Novipirellula</taxon>
    </lineage>
</organism>
<dbReference type="Pfam" id="PF07959">
    <property type="entry name" value="Fucose_pyrophosphorylase"/>
    <property type="match status" value="1"/>
</dbReference>
<dbReference type="EC" id="2.7.1.168" evidence="9"/>
<dbReference type="NCBIfam" id="NF009948">
    <property type="entry name" value="PRK13412.1"/>
    <property type="match status" value="1"/>
</dbReference>
<keyword evidence="3 9" id="KW-0418">Kinase</keyword>
<comment type="caution">
    <text evidence="9">The sequence shown here is derived from an EMBL/GenBank/DDBJ whole genome shotgun (WGS) entry which is preliminary data.</text>
</comment>
<feature type="domain" description="GDP-fucose pyrophosphorylase" evidence="7">
    <location>
        <begin position="73"/>
        <end position="224"/>
    </location>
</feature>
<dbReference type="InterPro" id="IPR052203">
    <property type="entry name" value="GHMP_Kinase-Related"/>
</dbReference>